<sequence length="235" mass="24569">MPSGKDDAVAGELQRLCRRARKRSLDILAASGAGCGGDAQVPPTAPPWLMVTGQPGSGKTTLVRRVAEALAQRGVALRGFFTEEVLGAGGSRVGFDVVTVPDGRRGVGLPAHCPRTGAYAVDVAAFEALALPALSPPPPSAAARRSVVVIDEVGRMELHSAAFQAAVTRLLASPAEAVVFGALTAPIYGHRVPFCDAIAAHGRVSVDRITQKTRDAVREALQRRLLREVGLREEG</sequence>
<keyword evidence="6" id="KW-1185">Reference proteome</keyword>
<dbReference type="KEGG" id="ehx:EMIHUDRAFT_250437"/>
<keyword evidence="3" id="KW-0067">ATP-binding</keyword>
<evidence type="ECO:0000313" key="6">
    <source>
        <dbReference type="Proteomes" id="UP000013827"/>
    </source>
</evidence>
<reference evidence="6" key="1">
    <citation type="journal article" date="2013" name="Nature">
        <title>Pan genome of the phytoplankton Emiliania underpins its global distribution.</title>
        <authorList>
            <person name="Read B.A."/>
            <person name="Kegel J."/>
            <person name="Klute M.J."/>
            <person name="Kuo A."/>
            <person name="Lefebvre S.C."/>
            <person name="Maumus F."/>
            <person name="Mayer C."/>
            <person name="Miller J."/>
            <person name="Monier A."/>
            <person name="Salamov A."/>
            <person name="Young J."/>
            <person name="Aguilar M."/>
            <person name="Claverie J.M."/>
            <person name="Frickenhaus S."/>
            <person name="Gonzalez K."/>
            <person name="Herman E.K."/>
            <person name="Lin Y.C."/>
            <person name="Napier J."/>
            <person name="Ogata H."/>
            <person name="Sarno A.F."/>
            <person name="Shmutz J."/>
            <person name="Schroeder D."/>
            <person name="de Vargas C."/>
            <person name="Verret F."/>
            <person name="von Dassow P."/>
            <person name="Valentin K."/>
            <person name="Van de Peer Y."/>
            <person name="Wheeler G."/>
            <person name="Dacks J.B."/>
            <person name="Delwiche C.F."/>
            <person name="Dyhrman S.T."/>
            <person name="Glockner G."/>
            <person name="John U."/>
            <person name="Richards T."/>
            <person name="Worden A.Z."/>
            <person name="Zhang X."/>
            <person name="Grigoriev I.V."/>
            <person name="Allen A.E."/>
            <person name="Bidle K."/>
            <person name="Borodovsky M."/>
            <person name="Bowler C."/>
            <person name="Brownlee C."/>
            <person name="Cock J.M."/>
            <person name="Elias M."/>
            <person name="Gladyshev V.N."/>
            <person name="Groth M."/>
            <person name="Guda C."/>
            <person name="Hadaegh A."/>
            <person name="Iglesias-Rodriguez M.D."/>
            <person name="Jenkins J."/>
            <person name="Jones B.M."/>
            <person name="Lawson T."/>
            <person name="Leese F."/>
            <person name="Lindquist E."/>
            <person name="Lobanov A."/>
            <person name="Lomsadze A."/>
            <person name="Malik S.B."/>
            <person name="Marsh M.E."/>
            <person name="Mackinder L."/>
            <person name="Mock T."/>
            <person name="Mueller-Roeber B."/>
            <person name="Pagarete A."/>
            <person name="Parker M."/>
            <person name="Probert I."/>
            <person name="Quesneville H."/>
            <person name="Raines C."/>
            <person name="Rensing S.A."/>
            <person name="Riano-Pachon D.M."/>
            <person name="Richier S."/>
            <person name="Rokitta S."/>
            <person name="Shiraiwa Y."/>
            <person name="Soanes D.M."/>
            <person name="van der Giezen M."/>
            <person name="Wahlund T.M."/>
            <person name="Williams B."/>
            <person name="Wilson W."/>
            <person name="Wolfe G."/>
            <person name="Wurch L.L."/>
        </authorList>
    </citation>
    <scope>NUCLEOTIDE SEQUENCE</scope>
</reference>
<evidence type="ECO:0000313" key="5">
    <source>
        <dbReference type="EnsemblProtists" id="EOD04783"/>
    </source>
</evidence>
<keyword evidence="2" id="KW-0378">Hydrolase</keyword>
<dbReference type="InterPro" id="IPR027417">
    <property type="entry name" value="P-loop_NTPase"/>
</dbReference>
<dbReference type="SUPFAM" id="SSF52540">
    <property type="entry name" value="P-loop containing nucleoside triphosphate hydrolases"/>
    <property type="match status" value="1"/>
</dbReference>
<keyword evidence="1" id="KW-0547">Nucleotide-binding</keyword>
<reference evidence="5" key="2">
    <citation type="submission" date="2024-10" db="UniProtKB">
        <authorList>
            <consortium name="EnsemblProtists"/>
        </authorList>
    </citation>
    <scope>IDENTIFICATION</scope>
</reference>
<dbReference type="Pfam" id="PF03266">
    <property type="entry name" value="NTPase_1"/>
    <property type="match status" value="1"/>
</dbReference>
<dbReference type="GO" id="GO:0005524">
    <property type="term" value="F:ATP binding"/>
    <property type="evidence" value="ECO:0007669"/>
    <property type="project" value="UniProtKB-KW"/>
</dbReference>
<dbReference type="GeneID" id="17250934"/>
<organism evidence="5 6">
    <name type="scientific">Emiliania huxleyi (strain CCMP1516)</name>
    <dbReference type="NCBI Taxonomy" id="280463"/>
    <lineage>
        <taxon>Eukaryota</taxon>
        <taxon>Haptista</taxon>
        <taxon>Haptophyta</taxon>
        <taxon>Prymnesiophyceae</taxon>
        <taxon>Isochrysidales</taxon>
        <taxon>Noelaerhabdaceae</taxon>
        <taxon>Emiliania</taxon>
    </lineage>
</organism>
<accession>A0A0D3I0J8</accession>
<dbReference type="Proteomes" id="UP000013827">
    <property type="component" value="Unassembled WGS sequence"/>
</dbReference>
<dbReference type="PANTHER" id="PTHR43146">
    <property type="entry name" value="CANCER-RELATED NUCLEOSIDE-TRIPHOSPHATASE"/>
    <property type="match status" value="1"/>
</dbReference>
<dbReference type="EnsemblProtists" id="EOD04783">
    <property type="protein sequence ID" value="EOD04783"/>
    <property type="gene ID" value="EMIHUDRAFT_250437"/>
</dbReference>
<dbReference type="InterPro" id="IPR003593">
    <property type="entry name" value="AAA+_ATPase"/>
</dbReference>
<dbReference type="Gene3D" id="3.40.50.300">
    <property type="entry name" value="P-loop containing nucleotide triphosphate hydrolases"/>
    <property type="match status" value="1"/>
</dbReference>
<evidence type="ECO:0000256" key="2">
    <source>
        <dbReference type="ARBA" id="ARBA00022801"/>
    </source>
</evidence>
<dbReference type="eggNOG" id="ENOG502QVJ8">
    <property type="taxonomic scope" value="Eukaryota"/>
</dbReference>
<feature type="domain" description="AAA+ ATPase" evidence="4">
    <location>
        <begin position="45"/>
        <end position="231"/>
    </location>
</feature>
<evidence type="ECO:0000256" key="3">
    <source>
        <dbReference type="ARBA" id="ARBA00022840"/>
    </source>
</evidence>
<name>A0A0D3I0J8_EMIH1</name>
<dbReference type="RefSeq" id="XP_005757212.1">
    <property type="nucleotide sequence ID" value="XM_005757155.1"/>
</dbReference>
<proteinExistence type="predicted"/>
<dbReference type="PANTHER" id="PTHR43146:SF1">
    <property type="entry name" value="CANCER-RELATED NUCLEOSIDE-TRIPHOSPHATASE"/>
    <property type="match status" value="1"/>
</dbReference>
<dbReference type="PaxDb" id="2903-EOD04783"/>
<dbReference type="AlphaFoldDB" id="A0A0D3I0J8"/>
<evidence type="ECO:0000259" key="4">
    <source>
        <dbReference type="SMART" id="SM00382"/>
    </source>
</evidence>
<dbReference type="HOGENOM" id="CLU_103145_1_0_1"/>
<dbReference type="STRING" id="2903.R1B5B9"/>
<protein>
    <recommendedName>
        <fullName evidence="4">AAA+ ATPase domain-containing protein</fullName>
    </recommendedName>
</protein>
<evidence type="ECO:0000256" key="1">
    <source>
        <dbReference type="ARBA" id="ARBA00022741"/>
    </source>
</evidence>
<dbReference type="SMART" id="SM00382">
    <property type="entry name" value="AAA"/>
    <property type="match status" value="1"/>
</dbReference>
<dbReference type="GO" id="GO:0017111">
    <property type="term" value="F:ribonucleoside triphosphate phosphatase activity"/>
    <property type="evidence" value="ECO:0007669"/>
    <property type="project" value="InterPro"/>
</dbReference>
<dbReference type="InterPro" id="IPR004948">
    <property type="entry name" value="Nuc-triphosphatase_THEP1"/>
</dbReference>